<dbReference type="KEGG" id="pmc:P9515_07241"/>
<evidence type="ECO:0000313" key="2">
    <source>
        <dbReference type="EMBL" id="ABM71933.1"/>
    </source>
</evidence>
<dbReference type="AlphaFoldDB" id="A2BVX2"/>
<name>A2BVX2_PROM5</name>
<dbReference type="OrthoDB" id="540772at2"/>
<dbReference type="Proteomes" id="UP000001589">
    <property type="component" value="Chromosome"/>
</dbReference>
<feature type="transmembrane region" description="Helical" evidence="1">
    <location>
        <begin position="12"/>
        <end position="32"/>
    </location>
</feature>
<keyword evidence="1" id="KW-1133">Transmembrane helix</keyword>
<proteinExistence type="predicted"/>
<dbReference type="RefSeq" id="WP_011820038.1">
    <property type="nucleotide sequence ID" value="NC_008817.1"/>
</dbReference>
<dbReference type="GeneID" id="60200838"/>
<dbReference type="HOGENOM" id="CLU_187672_0_0_3"/>
<dbReference type="EMBL" id="CP000552">
    <property type="protein sequence ID" value="ABM71933.1"/>
    <property type="molecule type" value="Genomic_DNA"/>
</dbReference>
<protein>
    <submittedName>
        <fullName evidence="2">Uncharacterized protein</fullName>
    </submittedName>
</protein>
<reference evidence="2 3" key="1">
    <citation type="journal article" date="2007" name="PLoS Genet.">
        <title>Patterns and implications of gene gain and loss in the evolution of Prochlorococcus.</title>
        <authorList>
            <person name="Kettler G.C."/>
            <person name="Martiny A.C."/>
            <person name="Huang K."/>
            <person name="Zucker J."/>
            <person name="Coleman M.L."/>
            <person name="Rodrigue S."/>
            <person name="Chen F."/>
            <person name="Lapidus A."/>
            <person name="Ferriera S."/>
            <person name="Johnson J."/>
            <person name="Steglich C."/>
            <person name="Church G.M."/>
            <person name="Richardson P."/>
            <person name="Chisholm S.W."/>
        </authorList>
    </citation>
    <scope>NUCLEOTIDE SEQUENCE [LARGE SCALE GENOMIC DNA]</scope>
    <source>
        <strain evidence="2 3">MIT 9515</strain>
    </source>
</reference>
<keyword evidence="1" id="KW-0472">Membrane</keyword>
<dbReference type="STRING" id="167542.P9515_07241"/>
<keyword evidence="1" id="KW-0812">Transmembrane</keyword>
<sequence length="90" mass="10294">MARARSNFRFSQCILFITLGMILGVGAIWPGFLTEKGRKCFLKIIQDSTDGNVTIGTLFSISPNYLIKIHNEKNKYNKILLIGDFCFRKF</sequence>
<evidence type="ECO:0000313" key="3">
    <source>
        <dbReference type="Proteomes" id="UP000001589"/>
    </source>
</evidence>
<accession>A2BVX2</accession>
<gene>
    <name evidence="2" type="ordered locus">P9515_07241</name>
</gene>
<organism evidence="2 3">
    <name type="scientific">Prochlorococcus marinus (strain MIT 9515)</name>
    <dbReference type="NCBI Taxonomy" id="167542"/>
    <lineage>
        <taxon>Bacteria</taxon>
        <taxon>Bacillati</taxon>
        <taxon>Cyanobacteriota</taxon>
        <taxon>Cyanophyceae</taxon>
        <taxon>Synechococcales</taxon>
        <taxon>Prochlorococcaceae</taxon>
        <taxon>Prochlorococcus</taxon>
    </lineage>
</organism>
<evidence type="ECO:0000256" key="1">
    <source>
        <dbReference type="SAM" id="Phobius"/>
    </source>
</evidence>